<gene>
    <name evidence="2" type="ORF">BSU04_20490</name>
</gene>
<evidence type="ECO:0000313" key="3">
    <source>
        <dbReference type="Proteomes" id="UP000214720"/>
    </source>
</evidence>
<dbReference type="Gene3D" id="3.40.190.10">
    <property type="entry name" value="Periplasmic binding protein-like II"/>
    <property type="match status" value="2"/>
</dbReference>
<name>A0A226X1H5_CABSO</name>
<evidence type="ECO:0000259" key="1">
    <source>
        <dbReference type="Pfam" id="PF00497"/>
    </source>
</evidence>
<reference evidence="3" key="1">
    <citation type="submission" date="2017-01" db="EMBL/GenBank/DDBJ databases">
        <title>Genome Analysis of Deinococcus marmoris KOPRI26562.</title>
        <authorList>
            <person name="Kim J.H."/>
            <person name="Oh H.-M."/>
        </authorList>
    </citation>
    <scope>NUCLEOTIDE SEQUENCE [LARGE SCALE GENOMIC DNA]</scope>
    <source>
        <strain evidence="3">PAMC 26633</strain>
    </source>
</reference>
<evidence type="ECO:0000313" key="2">
    <source>
        <dbReference type="EMBL" id="OXC76738.1"/>
    </source>
</evidence>
<dbReference type="AlphaFoldDB" id="A0A226X1H5"/>
<comment type="caution">
    <text evidence="2">The sequence shown here is derived from an EMBL/GenBank/DDBJ whole genome shotgun (WGS) entry which is preliminary data.</text>
</comment>
<dbReference type="Pfam" id="PF00497">
    <property type="entry name" value="SBP_bac_3"/>
    <property type="match status" value="1"/>
</dbReference>
<dbReference type="SUPFAM" id="SSF53850">
    <property type="entry name" value="Periplasmic binding protein-like II"/>
    <property type="match status" value="1"/>
</dbReference>
<feature type="domain" description="Solute-binding protein family 3/N-terminal" evidence="1">
    <location>
        <begin position="10"/>
        <end position="117"/>
    </location>
</feature>
<proteinExistence type="predicted"/>
<organism evidence="2 3">
    <name type="scientific">Caballeronia sordidicola</name>
    <name type="common">Burkholderia sordidicola</name>
    <dbReference type="NCBI Taxonomy" id="196367"/>
    <lineage>
        <taxon>Bacteria</taxon>
        <taxon>Pseudomonadati</taxon>
        <taxon>Pseudomonadota</taxon>
        <taxon>Betaproteobacteria</taxon>
        <taxon>Burkholderiales</taxon>
        <taxon>Burkholderiaceae</taxon>
        <taxon>Caballeronia</taxon>
    </lineage>
</organism>
<dbReference type="InterPro" id="IPR001638">
    <property type="entry name" value="Solute-binding_3/MltF_N"/>
</dbReference>
<sequence length="124" mass="13706">MQQGTVFETFANKYWRDKGVGIVAYASSDQIYVDLALGRLDAVLDDATSSTASFLSKPQGADFELNGSEIYDKSLFGKGTGLGYRKGDDQLRATIDQAIVEIKADGTFTRLNKQYFKFDVSPRN</sequence>
<protein>
    <submittedName>
        <fullName evidence="2">Histidine ABC transporter, histidine-binding periplasmic protein HisJ</fullName>
    </submittedName>
</protein>
<dbReference type="Proteomes" id="UP000214720">
    <property type="component" value="Unassembled WGS sequence"/>
</dbReference>
<dbReference type="EMBL" id="MTHB01000119">
    <property type="protein sequence ID" value="OXC76738.1"/>
    <property type="molecule type" value="Genomic_DNA"/>
</dbReference>
<accession>A0A226X1H5</accession>